<keyword evidence="3" id="KW-1185">Reference proteome</keyword>
<protein>
    <recommendedName>
        <fullName evidence="4">Tetraspanin Tsp2</fullName>
    </recommendedName>
</protein>
<dbReference type="Proteomes" id="UP000054007">
    <property type="component" value="Unassembled WGS sequence"/>
</dbReference>
<keyword evidence="1" id="KW-0812">Transmembrane</keyword>
<evidence type="ECO:0000256" key="1">
    <source>
        <dbReference type="SAM" id="Phobius"/>
    </source>
</evidence>
<dbReference type="STRING" id="1314674.A0A0D7BF40"/>
<evidence type="ECO:0000313" key="3">
    <source>
        <dbReference type="Proteomes" id="UP000054007"/>
    </source>
</evidence>
<organism evidence="2 3">
    <name type="scientific">Cylindrobasidium torrendii FP15055 ss-10</name>
    <dbReference type="NCBI Taxonomy" id="1314674"/>
    <lineage>
        <taxon>Eukaryota</taxon>
        <taxon>Fungi</taxon>
        <taxon>Dikarya</taxon>
        <taxon>Basidiomycota</taxon>
        <taxon>Agaricomycotina</taxon>
        <taxon>Agaricomycetes</taxon>
        <taxon>Agaricomycetidae</taxon>
        <taxon>Agaricales</taxon>
        <taxon>Marasmiineae</taxon>
        <taxon>Physalacriaceae</taxon>
        <taxon>Cylindrobasidium</taxon>
    </lineage>
</organism>
<gene>
    <name evidence="2" type="ORF">CYLTODRAFT_351740</name>
</gene>
<keyword evidence="1" id="KW-0472">Membrane</keyword>
<sequence length="249" mass="28880">MNDVREWPRMKWSLLFSILTVLTYGSFATYVCLATWFRTWMHADVMYVVDYDILVLISFCGCILLFTSIIGITGLILNSRPILAVYALLLWPALMSMLAIGYTSYKRHAYALDHKLSFFWSQYFTPLGRLLIQNSLHCCGFYSPLHDAVPSRRCFPRTGLPGCKSKLWRFERTQLATVWQTTFALVAVHLMNIVVSLLCANHVTETFGKGVMPRQYRLTKADVRQLEMQMRRPEYSRASSSLTFREDKR</sequence>
<dbReference type="EMBL" id="KN880507">
    <property type="protein sequence ID" value="KIY68206.1"/>
    <property type="molecule type" value="Genomic_DNA"/>
</dbReference>
<feature type="transmembrane region" description="Helical" evidence="1">
    <location>
        <begin position="83"/>
        <end position="105"/>
    </location>
</feature>
<accession>A0A0D7BF40</accession>
<evidence type="ECO:0008006" key="4">
    <source>
        <dbReference type="Google" id="ProtNLM"/>
    </source>
</evidence>
<name>A0A0D7BF40_9AGAR</name>
<proteinExistence type="predicted"/>
<dbReference type="OrthoDB" id="2156690at2759"/>
<keyword evidence="1" id="KW-1133">Transmembrane helix</keyword>
<dbReference type="AlphaFoldDB" id="A0A0D7BF40"/>
<feature type="transmembrane region" description="Helical" evidence="1">
    <location>
        <begin position="12"/>
        <end position="33"/>
    </location>
</feature>
<feature type="transmembrane region" description="Helical" evidence="1">
    <location>
        <begin position="53"/>
        <end position="77"/>
    </location>
</feature>
<reference evidence="2 3" key="1">
    <citation type="journal article" date="2015" name="Fungal Genet. Biol.">
        <title>Evolution of novel wood decay mechanisms in Agaricales revealed by the genome sequences of Fistulina hepatica and Cylindrobasidium torrendii.</title>
        <authorList>
            <person name="Floudas D."/>
            <person name="Held B.W."/>
            <person name="Riley R."/>
            <person name="Nagy L.G."/>
            <person name="Koehler G."/>
            <person name="Ransdell A.S."/>
            <person name="Younus H."/>
            <person name="Chow J."/>
            <person name="Chiniquy J."/>
            <person name="Lipzen A."/>
            <person name="Tritt A."/>
            <person name="Sun H."/>
            <person name="Haridas S."/>
            <person name="LaButti K."/>
            <person name="Ohm R.A."/>
            <person name="Kues U."/>
            <person name="Blanchette R.A."/>
            <person name="Grigoriev I.V."/>
            <person name="Minto R.E."/>
            <person name="Hibbett D.S."/>
        </authorList>
    </citation>
    <scope>NUCLEOTIDE SEQUENCE [LARGE SCALE GENOMIC DNA]</scope>
    <source>
        <strain evidence="2 3">FP15055 ss-10</strain>
    </source>
</reference>
<evidence type="ECO:0000313" key="2">
    <source>
        <dbReference type="EMBL" id="KIY68206.1"/>
    </source>
</evidence>